<dbReference type="PANTHER" id="PTHR23112:SF0">
    <property type="entry name" value="TRANSMEMBRANE PROTEIN 116"/>
    <property type="match status" value="1"/>
</dbReference>
<dbReference type="GO" id="GO:0007166">
    <property type="term" value="P:cell surface receptor signaling pathway"/>
    <property type="evidence" value="ECO:0007669"/>
    <property type="project" value="InterPro"/>
</dbReference>
<feature type="domain" description="G-protein coupled receptors family 2 profile 2" evidence="7">
    <location>
        <begin position="11"/>
        <end position="193"/>
    </location>
</feature>
<dbReference type="OrthoDB" id="18453at2759"/>
<evidence type="ECO:0000256" key="5">
    <source>
        <dbReference type="SAM" id="MobiDB-lite"/>
    </source>
</evidence>
<proteinExistence type="predicted"/>
<reference evidence="8 9" key="1">
    <citation type="journal article" date="2018" name="Nat. Ecol. Evol.">
        <title>Pezizomycetes genomes reveal the molecular basis of ectomycorrhizal truffle lifestyle.</title>
        <authorList>
            <person name="Murat C."/>
            <person name="Payen T."/>
            <person name="Noel B."/>
            <person name="Kuo A."/>
            <person name="Morin E."/>
            <person name="Chen J."/>
            <person name="Kohler A."/>
            <person name="Krizsan K."/>
            <person name="Balestrini R."/>
            <person name="Da Silva C."/>
            <person name="Montanini B."/>
            <person name="Hainaut M."/>
            <person name="Levati E."/>
            <person name="Barry K.W."/>
            <person name="Belfiori B."/>
            <person name="Cichocki N."/>
            <person name="Clum A."/>
            <person name="Dockter R.B."/>
            <person name="Fauchery L."/>
            <person name="Guy J."/>
            <person name="Iotti M."/>
            <person name="Le Tacon F."/>
            <person name="Lindquist E.A."/>
            <person name="Lipzen A."/>
            <person name="Malagnac F."/>
            <person name="Mello A."/>
            <person name="Molinier V."/>
            <person name="Miyauchi S."/>
            <person name="Poulain J."/>
            <person name="Riccioni C."/>
            <person name="Rubini A."/>
            <person name="Sitrit Y."/>
            <person name="Splivallo R."/>
            <person name="Traeger S."/>
            <person name="Wang M."/>
            <person name="Zifcakova L."/>
            <person name="Wipf D."/>
            <person name="Zambonelli A."/>
            <person name="Paolocci F."/>
            <person name="Nowrousian M."/>
            <person name="Ottonello S."/>
            <person name="Baldrian P."/>
            <person name="Spatafora J.W."/>
            <person name="Henrissat B."/>
            <person name="Nagy L.G."/>
            <person name="Aury J.M."/>
            <person name="Wincker P."/>
            <person name="Grigoriev I.V."/>
            <person name="Bonfante P."/>
            <person name="Martin F.M."/>
        </authorList>
    </citation>
    <scope>NUCLEOTIDE SEQUENCE [LARGE SCALE GENOMIC DNA]</scope>
    <source>
        <strain evidence="8 9">RN42</strain>
    </source>
</reference>
<dbReference type="InterPro" id="IPR017981">
    <property type="entry name" value="GPCR_2-like_7TM"/>
</dbReference>
<organism evidence="8 9">
    <name type="scientific">Ascobolus immersus RN42</name>
    <dbReference type="NCBI Taxonomy" id="1160509"/>
    <lineage>
        <taxon>Eukaryota</taxon>
        <taxon>Fungi</taxon>
        <taxon>Dikarya</taxon>
        <taxon>Ascomycota</taxon>
        <taxon>Pezizomycotina</taxon>
        <taxon>Pezizomycetes</taxon>
        <taxon>Pezizales</taxon>
        <taxon>Ascobolaceae</taxon>
        <taxon>Ascobolus</taxon>
    </lineage>
</organism>
<feature type="transmembrane region" description="Helical" evidence="6">
    <location>
        <begin position="116"/>
        <end position="137"/>
    </location>
</feature>
<sequence>MTWTQRELEILEATARVGSVFSLLGASFIIITFCTSRSFHRPINRLAFFAAFGNIMTNVATLMAQDPRPGSALCKMQAMFIQWFLPADALFCSAMAMNVYLTVFKKYPSSRLQQLEIPYIIICYGVPLIPAFVFLFIETESKGPLYGNAVLWCWISADWQYLRIAAFYGPVWVVLLFTFSVYLMAGRVIFSLRGSLRMFAKDQASGSETAVSRSRYRDSTVVKPGAVGTNHSIQMQTQTVCETNTIIGQAVPAIGPTYSVAIEGGSDARWRQRSAIEANTAAWAYCRCALLFFLALLITWLPSSVNRIYTLFQPYSTHFGLNFAAVLVLPCQGFWNGLIYIVTTLPACKEFFLNIGNGIRNPRLIQAKLKRRFSISSRERKDGDSEEDLSLPTDVSDLR</sequence>
<dbReference type="Pfam" id="PF05462">
    <property type="entry name" value="Dicty_CAR"/>
    <property type="match status" value="1"/>
</dbReference>
<gene>
    <name evidence="8" type="ORF">BJ508DRAFT_207609</name>
</gene>
<evidence type="ECO:0000259" key="7">
    <source>
        <dbReference type="PROSITE" id="PS50261"/>
    </source>
</evidence>
<keyword evidence="9" id="KW-1185">Reference proteome</keyword>
<dbReference type="EMBL" id="ML119667">
    <property type="protein sequence ID" value="RPA83044.1"/>
    <property type="molecule type" value="Genomic_DNA"/>
</dbReference>
<keyword evidence="3 6" id="KW-1133">Transmembrane helix</keyword>
<feature type="transmembrane region" description="Helical" evidence="6">
    <location>
        <begin position="13"/>
        <end position="34"/>
    </location>
</feature>
<dbReference type="AlphaFoldDB" id="A0A3N4IN95"/>
<feature type="transmembrane region" description="Helical" evidence="6">
    <location>
        <begin position="46"/>
        <end position="63"/>
    </location>
</feature>
<dbReference type="PANTHER" id="PTHR23112">
    <property type="entry name" value="G PROTEIN-COUPLED RECEPTOR 157-RELATED"/>
    <property type="match status" value="1"/>
</dbReference>
<dbReference type="Gene3D" id="1.20.1070.10">
    <property type="entry name" value="Rhodopsin 7-helix transmembrane proteins"/>
    <property type="match status" value="1"/>
</dbReference>
<dbReference type="GO" id="GO:0004930">
    <property type="term" value="F:G protein-coupled receptor activity"/>
    <property type="evidence" value="ECO:0007669"/>
    <property type="project" value="TreeGrafter"/>
</dbReference>
<feature type="transmembrane region" description="Helical" evidence="6">
    <location>
        <begin position="281"/>
        <end position="301"/>
    </location>
</feature>
<feature type="transmembrane region" description="Helical" evidence="6">
    <location>
        <begin position="321"/>
        <end position="342"/>
    </location>
</feature>
<evidence type="ECO:0000256" key="2">
    <source>
        <dbReference type="ARBA" id="ARBA00022692"/>
    </source>
</evidence>
<keyword evidence="4 6" id="KW-0472">Membrane</keyword>
<feature type="transmembrane region" description="Helical" evidence="6">
    <location>
        <begin position="167"/>
        <end position="190"/>
    </location>
</feature>
<keyword evidence="2 6" id="KW-0812">Transmembrane</keyword>
<evidence type="ECO:0000256" key="4">
    <source>
        <dbReference type="ARBA" id="ARBA00023136"/>
    </source>
</evidence>
<evidence type="ECO:0000256" key="3">
    <source>
        <dbReference type="ARBA" id="ARBA00022989"/>
    </source>
</evidence>
<protein>
    <recommendedName>
        <fullName evidence="7">G-protein coupled receptors family 2 profile 2 domain-containing protein</fullName>
    </recommendedName>
</protein>
<dbReference type="SUPFAM" id="SSF81321">
    <property type="entry name" value="Family A G protein-coupled receptor-like"/>
    <property type="match status" value="1"/>
</dbReference>
<dbReference type="STRING" id="1160509.A0A3N4IN95"/>
<dbReference type="Proteomes" id="UP000275078">
    <property type="component" value="Unassembled WGS sequence"/>
</dbReference>
<name>A0A3N4IN95_ASCIM</name>
<dbReference type="GO" id="GO:0005886">
    <property type="term" value="C:plasma membrane"/>
    <property type="evidence" value="ECO:0007669"/>
    <property type="project" value="TreeGrafter"/>
</dbReference>
<evidence type="ECO:0000256" key="6">
    <source>
        <dbReference type="SAM" id="Phobius"/>
    </source>
</evidence>
<feature type="transmembrane region" description="Helical" evidence="6">
    <location>
        <begin position="83"/>
        <end position="104"/>
    </location>
</feature>
<accession>A0A3N4IN95</accession>
<evidence type="ECO:0000256" key="1">
    <source>
        <dbReference type="ARBA" id="ARBA00004141"/>
    </source>
</evidence>
<evidence type="ECO:0000313" key="8">
    <source>
        <dbReference type="EMBL" id="RPA83044.1"/>
    </source>
</evidence>
<feature type="region of interest" description="Disordered" evidence="5">
    <location>
        <begin position="378"/>
        <end position="399"/>
    </location>
</feature>
<dbReference type="PROSITE" id="PS50261">
    <property type="entry name" value="G_PROTEIN_RECEP_F2_4"/>
    <property type="match status" value="1"/>
</dbReference>
<comment type="subcellular location">
    <subcellularLocation>
        <location evidence="1">Membrane</location>
        <topology evidence="1">Multi-pass membrane protein</topology>
    </subcellularLocation>
</comment>
<evidence type="ECO:0000313" key="9">
    <source>
        <dbReference type="Proteomes" id="UP000275078"/>
    </source>
</evidence>
<dbReference type="GO" id="GO:0007189">
    <property type="term" value="P:adenylate cyclase-activating G protein-coupled receptor signaling pathway"/>
    <property type="evidence" value="ECO:0007669"/>
    <property type="project" value="TreeGrafter"/>
</dbReference>